<dbReference type="GO" id="GO:0005886">
    <property type="term" value="C:plasma membrane"/>
    <property type="evidence" value="ECO:0007669"/>
    <property type="project" value="TreeGrafter"/>
</dbReference>
<dbReference type="InterPro" id="IPR020846">
    <property type="entry name" value="MFS_dom"/>
</dbReference>
<evidence type="ECO:0000313" key="9">
    <source>
        <dbReference type="Proteomes" id="UP000053789"/>
    </source>
</evidence>
<dbReference type="InterPro" id="IPR005829">
    <property type="entry name" value="Sugar_transporter_CS"/>
</dbReference>
<evidence type="ECO:0000256" key="2">
    <source>
        <dbReference type="ARBA" id="ARBA00022448"/>
    </source>
</evidence>
<feature type="transmembrane region" description="Helical" evidence="6">
    <location>
        <begin position="452"/>
        <end position="474"/>
    </location>
</feature>
<dbReference type="RefSeq" id="XP_016613858.1">
    <property type="nucleotide sequence ID" value="XM_016770006.1"/>
</dbReference>
<proteinExistence type="predicted"/>
<accession>A0A0D2HS37</accession>
<feature type="transmembrane region" description="Helical" evidence="6">
    <location>
        <begin position="93"/>
        <end position="111"/>
    </location>
</feature>
<comment type="subcellular location">
    <subcellularLocation>
        <location evidence="1">Membrane</location>
        <topology evidence="1">Multi-pass membrane protein</topology>
    </subcellularLocation>
</comment>
<reference evidence="8" key="1">
    <citation type="submission" date="2015-01" db="EMBL/GenBank/DDBJ databases">
        <title>The Genome Sequence of Cladophialophora bantiana CBS 173.52.</title>
        <authorList>
            <consortium name="The Broad Institute Genomics Platform"/>
            <person name="Cuomo C."/>
            <person name="de Hoog S."/>
            <person name="Gorbushina A."/>
            <person name="Stielow B."/>
            <person name="Teixiera M."/>
            <person name="Abouelleil A."/>
            <person name="Chapman S.B."/>
            <person name="Priest M."/>
            <person name="Young S.K."/>
            <person name="Wortman J."/>
            <person name="Nusbaum C."/>
            <person name="Birren B."/>
        </authorList>
    </citation>
    <scope>NUCLEOTIDE SEQUENCE [LARGE SCALE GENOMIC DNA]</scope>
    <source>
        <strain evidence="8">CBS 173.52</strain>
    </source>
</reference>
<dbReference type="OrthoDB" id="4139357at2759"/>
<dbReference type="HOGENOM" id="CLU_000960_25_2_1"/>
<feature type="transmembrane region" description="Helical" evidence="6">
    <location>
        <begin position="147"/>
        <end position="167"/>
    </location>
</feature>
<dbReference type="PROSITE" id="PS00216">
    <property type="entry name" value="SUGAR_TRANSPORT_1"/>
    <property type="match status" value="1"/>
</dbReference>
<dbReference type="PROSITE" id="PS50850">
    <property type="entry name" value="MFS"/>
    <property type="match status" value="1"/>
</dbReference>
<keyword evidence="2" id="KW-0813">Transport</keyword>
<evidence type="ECO:0000256" key="3">
    <source>
        <dbReference type="ARBA" id="ARBA00022692"/>
    </source>
</evidence>
<keyword evidence="9" id="KW-1185">Reference proteome</keyword>
<feature type="transmembrane region" description="Helical" evidence="6">
    <location>
        <begin position="123"/>
        <end position="141"/>
    </location>
</feature>
<keyword evidence="4 6" id="KW-1133">Transmembrane helix</keyword>
<dbReference type="GeneID" id="27705228"/>
<dbReference type="EMBL" id="KN847006">
    <property type="protein sequence ID" value="KIW87189.1"/>
    <property type="molecule type" value="Genomic_DNA"/>
</dbReference>
<feature type="domain" description="Major facilitator superfamily (MFS) profile" evidence="7">
    <location>
        <begin position="47"/>
        <end position="571"/>
    </location>
</feature>
<dbReference type="InterPro" id="IPR010573">
    <property type="entry name" value="MFS_Str1/Tri12-like"/>
</dbReference>
<name>A0A0D2HS37_CLAB1</name>
<feature type="transmembrane region" description="Helical" evidence="6">
    <location>
        <begin position="212"/>
        <end position="232"/>
    </location>
</feature>
<evidence type="ECO:0000256" key="4">
    <source>
        <dbReference type="ARBA" id="ARBA00022989"/>
    </source>
</evidence>
<feature type="transmembrane region" description="Helical" evidence="6">
    <location>
        <begin position="57"/>
        <end position="81"/>
    </location>
</feature>
<dbReference type="AlphaFoldDB" id="A0A0D2HS37"/>
<sequence length="595" mass="63887">MADNKISSVNEEHAESIGEVKKGVIDSMLIDTERSPEARGRLVDDVPRSYWVSGRFLGSYVAVILASNAGIGGFSLAAPVLSAVNNELGPSPNISWIGLSWLLCQGIGALIVGRLSDIFGRRWMFITGSIIGLIGSIFASQCQTVEQLIGATTILGIGGGIQVNFWWVTSEIVPMKYRYVAVAGCFALAPYSHLGSKIAYSLLTQTSPGWRSIYYLLIATNAASVAAWYSFYHPPTFKMLHRHRAAKDLLTTFDWLGLVLYIGSTITFLMGLQWGGALHPWKSAHVIGAMLAGAAGLAIFIGWEIYLPRKSQNIIPFVTLYYLRNFNWLCSTILSGVGGSAYYGFSTIWPSAVSTIYSVPSHSQYSTLLCLVTMSYTYGQATATLATHWTGPKPLLITCMVISGPILAAVAYNPLNMSLTMGLITVGCIFIGGMEGIALVTTTFPLRTQEEIGSAGGLSGTIRLFFSCVSLAIYGTTLTNRLATTIPANILPAMADAGLPSSSIPALLSGLSGATALNETTVAGLNPHILSIAQTAYRVANAQAYRTVFLVSLAFTGPGMILVWFTSQNDRAKEDLIAGHLHKRGEERTLETQAD</sequence>
<evidence type="ECO:0000256" key="1">
    <source>
        <dbReference type="ARBA" id="ARBA00004141"/>
    </source>
</evidence>
<feature type="transmembrane region" description="Helical" evidence="6">
    <location>
        <begin position="395"/>
        <end position="413"/>
    </location>
</feature>
<feature type="transmembrane region" description="Helical" evidence="6">
    <location>
        <begin position="544"/>
        <end position="565"/>
    </location>
</feature>
<evidence type="ECO:0000313" key="8">
    <source>
        <dbReference type="EMBL" id="KIW87189.1"/>
    </source>
</evidence>
<dbReference type="Pfam" id="PF06609">
    <property type="entry name" value="TRI12"/>
    <property type="match status" value="1"/>
</dbReference>
<dbReference type="Gene3D" id="1.20.1250.20">
    <property type="entry name" value="MFS general substrate transporter like domains"/>
    <property type="match status" value="1"/>
</dbReference>
<dbReference type="InterPro" id="IPR036259">
    <property type="entry name" value="MFS_trans_sf"/>
</dbReference>
<organism evidence="8 9">
    <name type="scientific">Cladophialophora bantiana (strain ATCC 10958 / CBS 173.52 / CDC B-1940 / NIH 8579)</name>
    <name type="common">Xylohypha bantiana</name>
    <dbReference type="NCBI Taxonomy" id="1442370"/>
    <lineage>
        <taxon>Eukaryota</taxon>
        <taxon>Fungi</taxon>
        <taxon>Dikarya</taxon>
        <taxon>Ascomycota</taxon>
        <taxon>Pezizomycotina</taxon>
        <taxon>Eurotiomycetes</taxon>
        <taxon>Chaetothyriomycetidae</taxon>
        <taxon>Chaetothyriales</taxon>
        <taxon>Herpotrichiellaceae</taxon>
        <taxon>Cladophialophora</taxon>
    </lineage>
</organism>
<evidence type="ECO:0000256" key="6">
    <source>
        <dbReference type="SAM" id="Phobius"/>
    </source>
</evidence>
<evidence type="ECO:0000259" key="7">
    <source>
        <dbReference type="PROSITE" id="PS50850"/>
    </source>
</evidence>
<feature type="transmembrane region" description="Helical" evidence="6">
    <location>
        <begin position="179"/>
        <end position="200"/>
    </location>
</feature>
<dbReference type="GO" id="GO:0022857">
    <property type="term" value="F:transmembrane transporter activity"/>
    <property type="evidence" value="ECO:0007669"/>
    <property type="project" value="InterPro"/>
</dbReference>
<feature type="transmembrane region" description="Helical" evidence="6">
    <location>
        <begin position="253"/>
        <end position="274"/>
    </location>
</feature>
<dbReference type="PANTHER" id="PTHR23501:SF109">
    <property type="entry name" value="MAJOR FACILITATOR SUPERFAMILY (MFS) PROFILE DOMAIN-CONTAINING PROTEIN-RELATED"/>
    <property type="match status" value="1"/>
</dbReference>
<keyword evidence="5 6" id="KW-0472">Membrane</keyword>
<protein>
    <recommendedName>
        <fullName evidence="7">Major facilitator superfamily (MFS) profile domain-containing protein</fullName>
    </recommendedName>
</protein>
<evidence type="ECO:0000256" key="5">
    <source>
        <dbReference type="ARBA" id="ARBA00023136"/>
    </source>
</evidence>
<keyword evidence="3 6" id="KW-0812">Transmembrane</keyword>
<dbReference type="Proteomes" id="UP000053789">
    <property type="component" value="Unassembled WGS sequence"/>
</dbReference>
<dbReference type="PANTHER" id="PTHR23501">
    <property type="entry name" value="MAJOR FACILITATOR SUPERFAMILY"/>
    <property type="match status" value="1"/>
</dbReference>
<gene>
    <name evidence="8" type="ORF">Z519_12300</name>
</gene>
<dbReference type="SUPFAM" id="SSF103473">
    <property type="entry name" value="MFS general substrate transporter"/>
    <property type="match status" value="2"/>
</dbReference>
<feature type="transmembrane region" description="Helical" evidence="6">
    <location>
        <begin position="286"/>
        <end position="306"/>
    </location>
</feature>
<dbReference type="VEuPathDB" id="FungiDB:Z519_12300"/>
<feature type="transmembrane region" description="Helical" evidence="6">
    <location>
        <begin position="419"/>
        <end position="440"/>
    </location>
</feature>
<feature type="transmembrane region" description="Helical" evidence="6">
    <location>
        <begin position="326"/>
        <end position="345"/>
    </location>
</feature>